<dbReference type="SUPFAM" id="SSF49764">
    <property type="entry name" value="HSP20-like chaperones"/>
    <property type="match status" value="1"/>
</dbReference>
<evidence type="ECO:0000313" key="7">
    <source>
        <dbReference type="Proteomes" id="UP000004671"/>
    </source>
</evidence>
<evidence type="ECO:0000313" key="8">
    <source>
        <dbReference type="Proteomes" id="UP000183868"/>
    </source>
</evidence>
<reference evidence="5 8" key="2">
    <citation type="submission" date="2016-11" db="EMBL/GenBank/DDBJ databases">
        <title>Genomic analysis of Caldithrix abyssi and proposal of a novel bacterial phylum Caldithrichaeota.</title>
        <authorList>
            <person name="Kublanov I."/>
            <person name="Sigalova O."/>
            <person name="Gavrilov S."/>
            <person name="Lebedinsky A."/>
            <person name="Ivanova N."/>
            <person name="Daum C."/>
            <person name="Reddy T."/>
            <person name="Klenk H.P."/>
            <person name="Goker M."/>
            <person name="Reva O."/>
            <person name="Miroshnichenko M."/>
            <person name="Kyprides N."/>
            <person name="Woyke T."/>
            <person name="Gelfand M."/>
        </authorList>
    </citation>
    <scope>NUCLEOTIDE SEQUENCE [LARGE SCALE GENOMIC DNA]</scope>
    <source>
        <strain evidence="5 8">LF13</strain>
    </source>
</reference>
<keyword evidence="6" id="KW-0346">Stress response</keyword>
<protein>
    <submittedName>
        <fullName evidence="6">Heat shock protein Hsp20</fullName>
    </submittedName>
</protein>
<evidence type="ECO:0000313" key="5">
    <source>
        <dbReference type="EMBL" id="APF20506.1"/>
    </source>
</evidence>
<evidence type="ECO:0000259" key="3">
    <source>
        <dbReference type="PROSITE" id="PS01031"/>
    </source>
</evidence>
<dbReference type="InterPro" id="IPR008978">
    <property type="entry name" value="HSP20-like_chaperone"/>
</dbReference>
<keyword evidence="7" id="KW-1185">Reference proteome</keyword>
<evidence type="ECO:0000259" key="4">
    <source>
        <dbReference type="PROSITE" id="PS51203"/>
    </source>
</evidence>
<name>H1XNY0_CALAY</name>
<evidence type="ECO:0000256" key="1">
    <source>
        <dbReference type="PROSITE-ProRule" id="PRU00285"/>
    </source>
</evidence>
<dbReference type="HOGENOM" id="CLU_046737_12_0_0"/>
<dbReference type="InterPro" id="IPR031107">
    <property type="entry name" value="Small_HSP"/>
</dbReference>
<feature type="domain" description="SHSP" evidence="3">
    <location>
        <begin position="53"/>
        <end position="167"/>
    </location>
</feature>
<proteinExistence type="inferred from homology"/>
<dbReference type="PaxDb" id="880073-Calab_1349"/>
<dbReference type="Pfam" id="PF00011">
    <property type="entry name" value="HSP20"/>
    <property type="match status" value="1"/>
</dbReference>
<dbReference type="PANTHER" id="PTHR11527">
    <property type="entry name" value="HEAT-SHOCK PROTEIN 20 FAMILY MEMBER"/>
    <property type="match status" value="1"/>
</dbReference>
<sequence>MAIRDLIQGNFLKKNVPVRREEWISPFYSLQKEINRIFDNFFNEITSDRFFGDVSGSFVPSVDVKEKDKEIIVTAELPGMDAEDIEINISDDVLTLRGEKREEKEEKEGNFYRRECSYGSFHRDIPLPAEIDPDKVEAEFKRGVLKVRLPKKPESERKAKKIEVKTK</sequence>
<dbReference type="FunCoup" id="H1XNY0">
    <property type="interactions" value="146"/>
</dbReference>
<dbReference type="Proteomes" id="UP000004671">
    <property type="component" value="Chromosome"/>
</dbReference>
<feature type="domain" description="CS" evidence="4">
    <location>
        <begin position="57"/>
        <end position="163"/>
    </location>
</feature>
<reference evidence="6 7" key="1">
    <citation type="submission" date="2011-09" db="EMBL/GenBank/DDBJ databases">
        <title>The permanent draft genome of Caldithrix abyssi DSM 13497.</title>
        <authorList>
            <consortium name="US DOE Joint Genome Institute (JGI-PGF)"/>
            <person name="Lucas S."/>
            <person name="Han J."/>
            <person name="Lapidus A."/>
            <person name="Bruce D."/>
            <person name="Goodwin L."/>
            <person name="Pitluck S."/>
            <person name="Peters L."/>
            <person name="Kyrpides N."/>
            <person name="Mavromatis K."/>
            <person name="Ivanova N."/>
            <person name="Mikhailova N."/>
            <person name="Chertkov O."/>
            <person name="Detter J.C."/>
            <person name="Tapia R."/>
            <person name="Han C."/>
            <person name="Land M."/>
            <person name="Hauser L."/>
            <person name="Markowitz V."/>
            <person name="Cheng J.-F."/>
            <person name="Hugenholtz P."/>
            <person name="Woyke T."/>
            <person name="Wu D."/>
            <person name="Spring S."/>
            <person name="Brambilla E."/>
            <person name="Klenk H.-P."/>
            <person name="Eisen J.A."/>
        </authorList>
    </citation>
    <scope>NUCLEOTIDE SEQUENCE [LARGE SCALE GENOMIC DNA]</scope>
    <source>
        <strain evidence="6 7">DSM 13497</strain>
    </source>
</reference>
<evidence type="ECO:0000256" key="2">
    <source>
        <dbReference type="RuleBase" id="RU003616"/>
    </source>
</evidence>
<dbReference type="InParanoid" id="H1XNY0"/>
<dbReference type="EMBL" id="CM001402">
    <property type="protein sequence ID" value="EHO40972.1"/>
    <property type="molecule type" value="Genomic_DNA"/>
</dbReference>
<evidence type="ECO:0000313" key="6">
    <source>
        <dbReference type="EMBL" id="EHO40972.1"/>
    </source>
</evidence>
<dbReference type="EMBL" id="CP018099">
    <property type="protein sequence ID" value="APF20506.1"/>
    <property type="molecule type" value="Genomic_DNA"/>
</dbReference>
<dbReference type="Gene3D" id="2.60.40.790">
    <property type="match status" value="1"/>
</dbReference>
<dbReference type="Proteomes" id="UP000183868">
    <property type="component" value="Chromosome"/>
</dbReference>
<dbReference type="PROSITE" id="PS51203">
    <property type="entry name" value="CS"/>
    <property type="match status" value="1"/>
</dbReference>
<dbReference type="InterPro" id="IPR002068">
    <property type="entry name" value="A-crystallin/Hsp20_dom"/>
</dbReference>
<dbReference type="CDD" id="cd06464">
    <property type="entry name" value="ACD_sHsps-like"/>
    <property type="match status" value="1"/>
</dbReference>
<comment type="similarity">
    <text evidence="1 2">Belongs to the small heat shock protein (HSP20) family.</text>
</comment>
<organism evidence="6 7">
    <name type="scientific">Caldithrix abyssi DSM 13497</name>
    <dbReference type="NCBI Taxonomy" id="880073"/>
    <lineage>
        <taxon>Bacteria</taxon>
        <taxon>Pseudomonadati</taxon>
        <taxon>Calditrichota</taxon>
        <taxon>Calditrichia</taxon>
        <taxon>Calditrichales</taxon>
        <taxon>Calditrichaceae</taxon>
        <taxon>Caldithrix</taxon>
    </lineage>
</organism>
<dbReference type="RefSeq" id="WP_006928054.1">
    <property type="nucleotide sequence ID" value="NZ_CM001402.1"/>
</dbReference>
<dbReference type="KEGG" id="caby:Cabys_3761"/>
<accession>H1XNY0</accession>
<dbReference type="eggNOG" id="COG0071">
    <property type="taxonomic scope" value="Bacteria"/>
</dbReference>
<gene>
    <name evidence="5" type="ORF">Cabys_3761</name>
    <name evidence="6" type="ORF">Calab_1349</name>
</gene>
<dbReference type="PROSITE" id="PS01031">
    <property type="entry name" value="SHSP"/>
    <property type="match status" value="1"/>
</dbReference>
<dbReference type="OrthoDB" id="9808910at2"/>
<dbReference type="STRING" id="880073.Cabys_3761"/>
<dbReference type="InterPro" id="IPR007052">
    <property type="entry name" value="CS_dom"/>
</dbReference>
<dbReference type="AlphaFoldDB" id="H1XNY0"/>